<evidence type="ECO:0000313" key="3">
    <source>
        <dbReference type="Proteomes" id="UP000184330"/>
    </source>
</evidence>
<accession>A0A1L7WDM4</accession>
<gene>
    <name evidence="2" type="ORF">PAC_00755</name>
</gene>
<evidence type="ECO:0000256" key="1">
    <source>
        <dbReference type="SAM" id="MobiDB-lite"/>
    </source>
</evidence>
<feature type="region of interest" description="Disordered" evidence="1">
    <location>
        <begin position="91"/>
        <end position="123"/>
    </location>
</feature>
<dbReference type="OrthoDB" id="3560865at2759"/>
<name>A0A1L7WDM4_9HELO</name>
<protein>
    <submittedName>
        <fullName evidence="2">Uncharacterized protein</fullName>
    </submittedName>
</protein>
<proteinExistence type="predicted"/>
<feature type="compositionally biased region" description="Basic and acidic residues" evidence="1">
    <location>
        <begin position="114"/>
        <end position="123"/>
    </location>
</feature>
<dbReference type="EMBL" id="FJOG01000001">
    <property type="protein sequence ID" value="CZR50881.1"/>
    <property type="molecule type" value="Genomic_DNA"/>
</dbReference>
<reference evidence="2 3" key="1">
    <citation type="submission" date="2016-03" db="EMBL/GenBank/DDBJ databases">
        <authorList>
            <person name="Ploux O."/>
        </authorList>
    </citation>
    <scope>NUCLEOTIDE SEQUENCE [LARGE SCALE GENOMIC DNA]</scope>
    <source>
        <strain evidence="2 3">UAMH 11012</strain>
    </source>
</reference>
<sequence length="123" mass="13948">MATPVEREAREIPIDILGLLNKLSFLKNSMKRRPENCVSDKFYITSSAKYSISHLEIDEILNTPTGAQGNTEFIVGEDYLEYKEQIAVKKATEKPLPRSNGQRITPKDTPPTTEHIEDVDQDK</sequence>
<dbReference type="Proteomes" id="UP000184330">
    <property type="component" value="Unassembled WGS sequence"/>
</dbReference>
<keyword evidence="3" id="KW-1185">Reference proteome</keyword>
<organism evidence="2 3">
    <name type="scientific">Phialocephala subalpina</name>
    <dbReference type="NCBI Taxonomy" id="576137"/>
    <lineage>
        <taxon>Eukaryota</taxon>
        <taxon>Fungi</taxon>
        <taxon>Dikarya</taxon>
        <taxon>Ascomycota</taxon>
        <taxon>Pezizomycotina</taxon>
        <taxon>Leotiomycetes</taxon>
        <taxon>Helotiales</taxon>
        <taxon>Mollisiaceae</taxon>
        <taxon>Phialocephala</taxon>
        <taxon>Phialocephala fortinii species complex</taxon>
    </lineage>
</organism>
<dbReference type="AlphaFoldDB" id="A0A1L7WDM4"/>
<evidence type="ECO:0000313" key="2">
    <source>
        <dbReference type="EMBL" id="CZR50881.1"/>
    </source>
</evidence>